<organism evidence="2 3">
    <name type="scientific">Dioszegia hungarica</name>
    <dbReference type="NCBI Taxonomy" id="4972"/>
    <lineage>
        <taxon>Eukaryota</taxon>
        <taxon>Fungi</taxon>
        <taxon>Dikarya</taxon>
        <taxon>Basidiomycota</taxon>
        <taxon>Agaricomycotina</taxon>
        <taxon>Tremellomycetes</taxon>
        <taxon>Tremellales</taxon>
        <taxon>Bulleribasidiaceae</taxon>
        <taxon>Dioszegia</taxon>
    </lineage>
</organism>
<dbReference type="RefSeq" id="XP_052943625.1">
    <property type="nucleotide sequence ID" value="XM_053090135.1"/>
</dbReference>
<dbReference type="AlphaFoldDB" id="A0AA38H468"/>
<feature type="chain" id="PRO_5041320019" evidence="1">
    <location>
        <begin position="24"/>
        <end position="340"/>
    </location>
</feature>
<name>A0AA38H468_9TREE</name>
<feature type="signal peptide" evidence="1">
    <location>
        <begin position="1"/>
        <end position="23"/>
    </location>
</feature>
<evidence type="ECO:0000313" key="2">
    <source>
        <dbReference type="EMBL" id="KAI9633848.1"/>
    </source>
</evidence>
<accession>A0AA38H468</accession>
<keyword evidence="1" id="KW-0732">Signal</keyword>
<sequence>MLAFLRLTTLVLTALGLLLAADATKKRTPSDSSCKTNAECIRAGQPLLRPRVRFADTILHERRQNTGQAFVPVQTSSCGTAQEVFLPTGTYQVQLNGAAGGGDGSGIYKNRGGLGATSPAEFFVSRNITIGYFVGCAGRQNAGSGGGGGSFVYYLGPEQAYIMIAGGGGGAGYNPNSPGADAGFYEGQATVPPGQSGYGAQGGRGGLAGGVKGGAGGGGFVSAGGNVGTTAYGGSQSINYGGTFAGGVWNSQYVSNQASGGAGGGGSGAGFAGGTGGGGGGGYSGGQGGIATSYERGGEGGGGGGSNVQINPYEGAIKVSSDLRNPASAGMGSLTIIKVA</sequence>
<evidence type="ECO:0000256" key="1">
    <source>
        <dbReference type="SAM" id="SignalP"/>
    </source>
</evidence>
<evidence type="ECO:0000313" key="3">
    <source>
        <dbReference type="Proteomes" id="UP001164286"/>
    </source>
</evidence>
<keyword evidence="3" id="KW-1185">Reference proteome</keyword>
<protein>
    <submittedName>
        <fullName evidence="2">Uncharacterized protein</fullName>
    </submittedName>
</protein>
<dbReference type="Proteomes" id="UP001164286">
    <property type="component" value="Unassembled WGS sequence"/>
</dbReference>
<dbReference type="GeneID" id="77729340"/>
<reference evidence="2" key="1">
    <citation type="journal article" date="2022" name="G3 (Bethesda)">
        <title>High quality genome of the basidiomycete yeast Dioszegia hungarica PDD-24b-2 isolated from cloud water.</title>
        <authorList>
            <person name="Jarrige D."/>
            <person name="Haridas S."/>
            <person name="Bleykasten-Grosshans C."/>
            <person name="Joly M."/>
            <person name="Nadalig T."/>
            <person name="Sancelme M."/>
            <person name="Vuilleumier S."/>
            <person name="Grigoriev I.V."/>
            <person name="Amato P."/>
            <person name="Bringel F."/>
        </authorList>
    </citation>
    <scope>NUCLEOTIDE SEQUENCE</scope>
    <source>
        <strain evidence="2">PDD-24b-2</strain>
    </source>
</reference>
<comment type="caution">
    <text evidence="2">The sequence shown here is derived from an EMBL/GenBank/DDBJ whole genome shotgun (WGS) entry which is preliminary data.</text>
</comment>
<dbReference type="EMBL" id="JAKWFO010000008">
    <property type="protein sequence ID" value="KAI9633848.1"/>
    <property type="molecule type" value="Genomic_DNA"/>
</dbReference>
<proteinExistence type="predicted"/>
<gene>
    <name evidence="2" type="ORF">MKK02DRAFT_38512</name>
</gene>